<reference evidence="1 2" key="1">
    <citation type="submission" date="2014-04" db="EMBL/GenBank/DDBJ databases">
        <authorList>
            <consortium name="DOE Joint Genome Institute"/>
            <person name="Kuo A."/>
            <person name="Tarkka M."/>
            <person name="Buscot F."/>
            <person name="Kohler A."/>
            <person name="Nagy L.G."/>
            <person name="Floudas D."/>
            <person name="Copeland A."/>
            <person name="Barry K.W."/>
            <person name="Cichocki N."/>
            <person name="Veneault-Fourrey C."/>
            <person name="LaButti K."/>
            <person name="Lindquist E.A."/>
            <person name="Lipzen A."/>
            <person name="Lundell T."/>
            <person name="Morin E."/>
            <person name="Murat C."/>
            <person name="Sun H."/>
            <person name="Tunlid A."/>
            <person name="Henrissat B."/>
            <person name="Grigoriev I.V."/>
            <person name="Hibbett D.S."/>
            <person name="Martin F."/>
            <person name="Nordberg H.P."/>
            <person name="Cantor M.N."/>
            <person name="Hua S.X."/>
        </authorList>
    </citation>
    <scope>NUCLEOTIDE SEQUENCE [LARGE SCALE GENOMIC DNA]</scope>
    <source>
        <strain evidence="1 2">F 1598</strain>
    </source>
</reference>
<dbReference type="HOGENOM" id="CLU_2400491_0_0_1"/>
<reference evidence="2" key="2">
    <citation type="submission" date="2015-01" db="EMBL/GenBank/DDBJ databases">
        <title>Evolutionary Origins and Diversification of the Mycorrhizal Mutualists.</title>
        <authorList>
            <consortium name="DOE Joint Genome Institute"/>
            <consortium name="Mycorrhizal Genomics Consortium"/>
            <person name="Kohler A."/>
            <person name="Kuo A."/>
            <person name="Nagy L.G."/>
            <person name="Floudas D."/>
            <person name="Copeland A."/>
            <person name="Barry K.W."/>
            <person name="Cichocki N."/>
            <person name="Veneault-Fourrey C."/>
            <person name="LaButti K."/>
            <person name="Lindquist E.A."/>
            <person name="Lipzen A."/>
            <person name="Lundell T."/>
            <person name="Morin E."/>
            <person name="Murat C."/>
            <person name="Riley R."/>
            <person name="Ohm R."/>
            <person name="Sun H."/>
            <person name="Tunlid A."/>
            <person name="Henrissat B."/>
            <person name="Grigoriev I.V."/>
            <person name="Hibbett D.S."/>
            <person name="Martin F."/>
        </authorList>
    </citation>
    <scope>NUCLEOTIDE SEQUENCE [LARGE SCALE GENOMIC DNA]</scope>
    <source>
        <strain evidence="2">F 1598</strain>
    </source>
</reference>
<dbReference type="EMBL" id="KN833154">
    <property type="protein sequence ID" value="KIM72191.1"/>
    <property type="molecule type" value="Genomic_DNA"/>
</dbReference>
<evidence type="ECO:0000313" key="1">
    <source>
        <dbReference type="EMBL" id="KIM72191.1"/>
    </source>
</evidence>
<protein>
    <submittedName>
        <fullName evidence="1">Uncharacterized protein</fullName>
    </submittedName>
</protein>
<keyword evidence="2" id="KW-1185">Reference proteome</keyword>
<dbReference type="AlphaFoldDB" id="A0A0C3EWR2"/>
<accession>A0A0C3EWR2</accession>
<gene>
    <name evidence="1" type="ORF">PILCRDRAFT_829944</name>
</gene>
<sequence>MVSLYGLNASAEDSALLQFIKELAAYNHQLLLFLSTRYFHKSTSRGIRRCFSWFYTNVGLMRAHGQKPLECRNSFWTDTLLDALLEQIEFREV</sequence>
<dbReference type="InParanoid" id="A0A0C3EWR2"/>
<proteinExistence type="predicted"/>
<name>A0A0C3EWR2_PILCF</name>
<evidence type="ECO:0000313" key="2">
    <source>
        <dbReference type="Proteomes" id="UP000054166"/>
    </source>
</evidence>
<organism evidence="1 2">
    <name type="scientific">Piloderma croceum (strain F 1598)</name>
    <dbReference type="NCBI Taxonomy" id="765440"/>
    <lineage>
        <taxon>Eukaryota</taxon>
        <taxon>Fungi</taxon>
        <taxon>Dikarya</taxon>
        <taxon>Basidiomycota</taxon>
        <taxon>Agaricomycotina</taxon>
        <taxon>Agaricomycetes</taxon>
        <taxon>Agaricomycetidae</taxon>
        <taxon>Atheliales</taxon>
        <taxon>Atheliaceae</taxon>
        <taxon>Piloderma</taxon>
    </lineage>
</organism>
<dbReference type="Proteomes" id="UP000054166">
    <property type="component" value="Unassembled WGS sequence"/>
</dbReference>